<comment type="caution">
    <text evidence="1">The sequence shown here is derived from an EMBL/GenBank/DDBJ whole genome shotgun (WGS) entry which is preliminary data.</text>
</comment>
<protein>
    <submittedName>
        <fullName evidence="1">Uncharacterized protein</fullName>
    </submittedName>
</protein>
<organism evidence="1 2">
    <name type="scientific">Zizania palustris</name>
    <name type="common">Northern wild rice</name>
    <dbReference type="NCBI Taxonomy" id="103762"/>
    <lineage>
        <taxon>Eukaryota</taxon>
        <taxon>Viridiplantae</taxon>
        <taxon>Streptophyta</taxon>
        <taxon>Embryophyta</taxon>
        <taxon>Tracheophyta</taxon>
        <taxon>Spermatophyta</taxon>
        <taxon>Magnoliopsida</taxon>
        <taxon>Liliopsida</taxon>
        <taxon>Poales</taxon>
        <taxon>Poaceae</taxon>
        <taxon>BOP clade</taxon>
        <taxon>Oryzoideae</taxon>
        <taxon>Oryzeae</taxon>
        <taxon>Zizaniinae</taxon>
        <taxon>Zizania</taxon>
    </lineage>
</organism>
<keyword evidence="2" id="KW-1185">Reference proteome</keyword>
<proteinExistence type="predicted"/>
<name>A0A8J5VKD1_ZIZPA</name>
<sequence>MKPPSLRTLKTPSATPLHHTLVTLTTPASRLAILAKASVERSMVLVHPSLLAQLSSNLTVMLPPVQGLPPPP</sequence>
<accession>A0A8J5VKD1</accession>
<reference evidence="1" key="1">
    <citation type="journal article" date="2021" name="bioRxiv">
        <title>Whole Genome Assembly and Annotation of Northern Wild Rice, Zizania palustris L., Supports a Whole Genome Duplication in the Zizania Genus.</title>
        <authorList>
            <person name="Haas M."/>
            <person name="Kono T."/>
            <person name="Macchietto M."/>
            <person name="Millas R."/>
            <person name="McGilp L."/>
            <person name="Shao M."/>
            <person name="Duquette J."/>
            <person name="Hirsch C.N."/>
            <person name="Kimball J."/>
        </authorList>
    </citation>
    <scope>NUCLEOTIDE SEQUENCE</scope>
    <source>
        <tissue evidence="1">Fresh leaf tissue</tissue>
    </source>
</reference>
<dbReference type="Proteomes" id="UP000729402">
    <property type="component" value="Unassembled WGS sequence"/>
</dbReference>
<evidence type="ECO:0000313" key="2">
    <source>
        <dbReference type="Proteomes" id="UP000729402"/>
    </source>
</evidence>
<gene>
    <name evidence="1" type="ORF">GUJ93_ZPchr0008g13110</name>
</gene>
<reference evidence="1" key="2">
    <citation type="submission" date="2021-02" db="EMBL/GenBank/DDBJ databases">
        <authorList>
            <person name="Kimball J.A."/>
            <person name="Haas M.W."/>
            <person name="Macchietto M."/>
            <person name="Kono T."/>
            <person name="Duquette J."/>
            <person name="Shao M."/>
        </authorList>
    </citation>
    <scope>NUCLEOTIDE SEQUENCE</scope>
    <source>
        <tissue evidence="1">Fresh leaf tissue</tissue>
    </source>
</reference>
<evidence type="ECO:0000313" key="1">
    <source>
        <dbReference type="EMBL" id="KAG8047794.1"/>
    </source>
</evidence>
<dbReference type="EMBL" id="JAAALK010000290">
    <property type="protein sequence ID" value="KAG8047794.1"/>
    <property type="molecule type" value="Genomic_DNA"/>
</dbReference>
<dbReference type="AlphaFoldDB" id="A0A8J5VKD1"/>